<dbReference type="PANTHER" id="PTHR36832:SF1">
    <property type="entry name" value="SLR1174 PROTEIN"/>
    <property type="match status" value="1"/>
</dbReference>
<keyword evidence="1" id="KW-1133">Transmembrane helix</keyword>
<keyword evidence="1" id="KW-0812">Transmembrane</keyword>
<protein>
    <submittedName>
        <fullName evidence="2">ABC-2 type transport system permease protein</fullName>
    </submittedName>
</protein>
<comment type="caution">
    <text evidence="2">The sequence shown here is derived from an EMBL/GenBank/DDBJ whole genome shotgun (WGS) entry which is preliminary data.</text>
</comment>
<sequence length="275" mass="30995">MIAHAAPGRRVWRIARKYAEVCRIALRSAWAYIWNQLLSTLFLVVVLYVFVQLWRVTFAAQGAVIDGYTLPEMIWYLVATEAIILSFPRVHAVLEQEVKGGDLALRLSKPYAYLGFHYATFLGEALVKLAVMLLVGGTTARLMVGPIPFRWEAAPVLLLLYLTTHALNFFYIAAVGLLAFWVEEVIGLHLLFDKLKWILGGMLIPVQLYPEAVRRLVDWLPFRHMIGGPAELFVHFSWSGAAELLLNQALWLAVFGLVCAGIYRRGVRRVDLNGG</sequence>
<accession>A0ABS4JNR0</accession>
<organism evidence="2 3">
    <name type="scientific">Symbiobacterium terraclitae</name>
    <dbReference type="NCBI Taxonomy" id="557451"/>
    <lineage>
        <taxon>Bacteria</taxon>
        <taxon>Bacillati</taxon>
        <taxon>Bacillota</taxon>
        <taxon>Clostridia</taxon>
        <taxon>Eubacteriales</taxon>
        <taxon>Symbiobacteriaceae</taxon>
        <taxon>Symbiobacterium</taxon>
    </lineage>
</organism>
<dbReference type="Proteomes" id="UP001519289">
    <property type="component" value="Unassembled WGS sequence"/>
</dbReference>
<feature type="transmembrane region" description="Helical" evidence="1">
    <location>
        <begin position="33"/>
        <end position="54"/>
    </location>
</feature>
<feature type="transmembrane region" description="Helical" evidence="1">
    <location>
        <begin position="156"/>
        <end position="182"/>
    </location>
</feature>
<keyword evidence="3" id="KW-1185">Reference proteome</keyword>
<gene>
    <name evidence="2" type="ORF">J2Z79_000541</name>
</gene>
<keyword evidence="1" id="KW-0472">Membrane</keyword>
<feature type="transmembrane region" description="Helical" evidence="1">
    <location>
        <begin position="244"/>
        <end position="263"/>
    </location>
</feature>
<evidence type="ECO:0000256" key="1">
    <source>
        <dbReference type="SAM" id="Phobius"/>
    </source>
</evidence>
<dbReference type="RefSeq" id="WP_209465317.1">
    <property type="nucleotide sequence ID" value="NZ_JAGGLG010000003.1"/>
</dbReference>
<reference evidence="2 3" key="1">
    <citation type="submission" date="2021-03" db="EMBL/GenBank/DDBJ databases">
        <title>Genomic Encyclopedia of Type Strains, Phase IV (KMG-IV): sequencing the most valuable type-strain genomes for metagenomic binning, comparative biology and taxonomic classification.</title>
        <authorList>
            <person name="Goeker M."/>
        </authorList>
    </citation>
    <scope>NUCLEOTIDE SEQUENCE [LARGE SCALE GENOMIC DNA]</scope>
    <source>
        <strain evidence="2 3">DSM 27138</strain>
    </source>
</reference>
<evidence type="ECO:0000313" key="2">
    <source>
        <dbReference type="EMBL" id="MBP2017167.1"/>
    </source>
</evidence>
<dbReference type="PANTHER" id="PTHR36832">
    <property type="entry name" value="SLR1174 PROTEIN-RELATED"/>
    <property type="match status" value="1"/>
</dbReference>
<evidence type="ECO:0000313" key="3">
    <source>
        <dbReference type="Proteomes" id="UP001519289"/>
    </source>
</evidence>
<feature type="transmembrane region" description="Helical" evidence="1">
    <location>
        <begin position="115"/>
        <end position="136"/>
    </location>
</feature>
<dbReference type="EMBL" id="JAGGLG010000003">
    <property type="protein sequence ID" value="MBP2017167.1"/>
    <property type="molecule type" value="Genomic_DNA"/>
</dbReference>
<proteinExistence type="predicted"/>
<name>A0ABS4JNR0_9FIRM</name>